<proteinExistence type="predicted"/>
<gene>
    <name evidence="1" type="ORF">J2T04_002998</name>
</gene>
<accession>A0ABT9SNV1</accession>
<protein>
    <submittedName>
        <fullName evidence="1">Uncharacterized protein</fullName>
    </submittedName>
</protein>
<evidence type="ECO:0000313" key="1">
    <source>
        <dbReference type="EMBL" id="MDP9961100.1"/>
    </source>
</evidence>
<name>A0ABT9SNV1_9FLAO</name>
<evidence type="ECO:0000313" key="2">
    <source>
        <dbReference type="Proteomes" id="UP001235513"/>
    </source>
</evidence>
<organism evidence="1 2">
    <name type="scientific">Chryseobacterium lathyri</name>
    <dbReference type="NCBI Taxonomy" id="395933"/>
    <lineage>
        <taxon>Bacteria</taxon>
        <taxon>Pseudomonadati</taxon>
        <taxon>Bacteroidota</taxon>
        <taxon>Flavobacteriia</taxon>
        <taxon>Flavobacteriales</taxon>
        <taxon>Weeksellaceae</taxon>
        <taxon>Chryseobacterium group</taxon>
        <taxon>Chryseobacterium</taxon>
    </lineage>
</organism>
<dbReference type="Proteomes" id="UP001235513">
    <property type="component" value="Unassembled WGS sequence"/>
</dbReference>
<keyword evidence="2" id="KW-1185">Reference proteome</keyword>
<sequence length="45" mass="5261">MSEIINLINIGLKINFGQKNKVPEFLESIKKSLKERFFLPIKNNN</sequence>
<comment type="caution">
    <text evidence="1">The sequence shown here is derived from an EMBL/GenBank/DDBJ whole genome shotgun (WGS) entry which is preliminary data.</text>
</comment>
<dbReference type="EMBL" id="JAUSRL010000005">
    <property type="protein sequence ID" value="MDP9961100.1"/>
    <property type="molecule type" value="Genomic_DNA"/>
</dbReference>
<reference evidence="1 2" key="1">
    <citation type="submission" date="2023-07" db="EMBL/GenBank/DDBJ databases">
        <title>Sorghum-associated microbial communities from plants grown in Nebraska, USA.</title>
        <authorList>
            <person name="Schachtman D."/>
        </authorList>
    </citation>
    <scope>NUCLEOTIDE SEQUENCE [LARGE SCALE GENOMIC DNA]</scope>
    <source>
        <strain evidence="1 2">CC351</strain>
    </source>
</reference>